<dbReference type="PROSITE" id="PS50949">
    <property type="entry name" value="HTH_GNTR"/>
    <property type="match status" value="1"/>
</dbReference>
<keyword evidence="2" id="KW-0238">DNA-binding</keyword>
<dbReference type="InterPro" id="IPR000524">
    <property type="entry name" value="Tscrpt_reg_HTH_GntR"/>
</dbReference>
<dbReference type="SUPFAM" id="SSF46785">
    <property type="entry name" value="Winged helix' DNA-binding domain"/>
    <property type="match status" value="1"/>
</dbReference>
<proteinExistence type="predicted"/>
<feature type="domain" description="HTH gntR-type" evidence="4">
    <location>
        <begin position="5"/>
        <end position="72"/>
    </location>
</feature>
<keyword evidence="6" id="KW-1185">Reference proteome</keyword>
<organism evidence="5 6">
    <name type="scientific">Rhodanobacter hydrolyticus</name>
    <dbReference type="NCBI Taxonomy" id="2250595"/>
    <lineage>
        <taxon>Bacteria</taxon>
        <taxon>Pseudomonadati</taxon>
        <taxon>Pseudomonadota</taxon>
        <taxon>Gammaproteobacteria</taxon>
        <taxon>Lysobacterales</taxon>
        <taxon>Rhodanobacteraceae</taxon>
        <taxon>Rhodanobacter</taxon>
    </lineage>
</organism>
<evidence type="ECO:0000313" key="5">
    <source>
        <dbReference type="EMBL" id="MFK2878656.1"/>
    </source>
</evidence>
<dbReference type="InterPro" id="IPR036388">
    <property type="entry name" value="WH-like_DNA-bd_sf"/>
</dbReference>
<sequence>MDAIHSKSAFVYEQVRRALRSGRYAPGQRIDPTGLATEFKTSPTPVRFALYRLVGEALVVDHARGGLHVPLLTEVGMRDLYDWMERLLLMACDIGAAPAARKAERLEPVSADSDLVKSTWQLFDAIARATAHRSLHHAVKQANDRLAPIRRAKQGLLGHGFEELSELDRYWQTRDIPSLKSALRDYHERRKKIVPRIVALLNDRSDYLH</sequence>
<evidence type="ECO:0000256" key="3">
    <source>
        <dbReference type="ARBA" id="ARBA00023163"/>
    </source>
</evidence>
<dbReference type="InterPro" id="IPR036390">
    <property type="entry name" value="WH_DNA-bd_sf"/>
</dbReference>
<dbReference type="Pfam" id="PF00392">
    <property type="entry name" value="GntR"/>
    <property type="match status" value="1"/>
</dbReference>
<protein>
    <submittedName>
        <fullName evidence="5">GntR family transcriptional regulator</fullName>
    </submittedName>
</protein>
<evidence type="ECO:0000259" key="4">
    <source>
        <dbReference type="PROSITE" id="PS50949"/>
    </source>
</evidence>
<dbReference type="RefSeq" id="WP_404615427.1">
    <property type="nucleotide sequence ID" value="NZ_JADIKK010000008.1"/>
</dbReference>
<accession>A0ABW8JC39</accession>
<keyword evidence="1" id="KW-0805">Transcription regulation</keyword>
<gene>
    <name evidence="5" type="ORF">ISP25_16405</name>
</gene>
<evidence type="ECO:0000256" key="1">
    <source>
        <dbReference type="ARBA" id="ARBA00023015"/>
    </source>
</evidence>
<reference evidence="5 6" key="1">
    <citation type="submission" date="2020-10" db="EMBL/GenBank/DDBJ databases">
        <title>Phylogeny of dyella-like bacteria.</title>
        <authorList>
            <person name="Fu J."/>
        </authorList>
    </citation>
    <scope>NUCLEOTIDE SEQUENCE [LARGE SCALE GENOMIC DNA]</scope>
    <source>
        <strain evidence="5 6">KACC 19113</strain>
    </source>
</reference>
<dbReference type="Proteomes" id="UP001620339">
    <property type="component" value="Unassembled WGS sequence"/>
</dbReference>
<dbReference type="PANTHER" id="PTHR43537:SF24">
    <property type="entry name" value="GLUCONATE OPERON TRANSCRIPTIONAL REPRESSOR"/>
    <property type="match status" value="1"/>
</dbReference>
<dbReference type="PANTHER" id="PTHR43537">
    <property type="entry name" value="TRANSCRIPTIONAL REGULATOR, GNTR FAMILY"/>
    <property type="match status" value="1"/>
</dbReference>
<evidence type="ECO:0000313" key="6">
    <source>
        <dbReference type="Proteomes" id="UP001620339"/>
    </source>
</evidence>
<evidence type="ECO:0000256" key="2">
    <source>
        <dbReference type="ARBA" id="ARBA00023125"/>
    </source>
</evidence>
<name>A0ABW8JC39_9GAMM</name>
<dbReference type="SMART" id="SM00345">
    <property type="entry name" value="HTH_GNTR"/>
    <property type="match status" value="1"/>
</dbReference>
<keyword evidence="3" id="KW-0804">Transcription</keyword>
<dbReference type="EMBL" id="JADIKK010000008">
    <property type="protein sequence ID" value="MFK2878656.1"/>
    <property type="molecule type" value="Genomic_DNA"/>
</dbReference>
<dbReference type="Gene3D" id="1.10.10.10">
    <property type="entry name" value="Winged helix-like DNA-binding domain superfamily/Winged helix DNA-binding domain"/>
    <property type="match status" value="1"/>
</dbReference>
<comment type="caution">
    <text evidence="5">The sequence shown here is derived from an EMBL/GenBank/DDBJ whole genome shotgun (WGS) entry which is preliminary data.</text>
</comment>